<dbReference type="Proteomes" id="UP000184356">
    <property type="component" value="Unassembled WGS sequence"/>
</dbReference>
<name>A0A1L9TKA8_9EURO</name>
<dbReference type="SUPFAM" id="SSF50969">
    <property type="entry name" value="YVTN repeat-like/Quinoprotein amine dehydrogenase"/>
    <property type="match status" value="1"/>
</dbReference>
<dbReference type="InterPro" id="IPR011044">
    <property type="entry name" value="Quino_amine_DH_bsu"/>
</dbReference>
<sequence length="100" mass="11291">MGHQTIKTFYKRAFTTSSLVRTTKLWNLAAGRLQQSPAVQRSNYNRVFSPDGRQMTLGACGKTFKLRNMAAGKLKQTLEEKTSPAGPVVFDSRNGWARYY</sequence>
<organism evidence="1 2">
    <name type="scientific">Aspergillus sydowii CBS 593.65</name>
    <dbReference type="NCBI Taxonomy" id="1036612"/>
    <lineage>
        <taxon>Eukaryota</taxon>
        <taxon>Fungi</taxon>
        <taxon>Dikarya</taxon>
        <taxon>Ascomycota</taxon>
        <taxon>Pezizomycotina</taxon>
        <taxon>Eurotiomycetes</taxon>
        <taxon>Eurotiomycetidae</taxon>
        <taxon>Eurotiales</taxon>
        <taxon>Aspergillaceae</taxon>
        <taxon>Aspergillus</taxon>
        <taxon>Aspergillus subgen. Nidulantes</taxon>
    </lineage>
</organism>
<reference evidence="2" key="1">
    <citation type="journal article" date="2017" name="Genome Biol.">
        <title>Comparative genomics reveals high biological diversity and specific adaptations in the industrially and medically important fungal genus Aspergillus.</title>
        <authorList>
            <person name="de Vries R.P."/>
            <person name="Riley R."/>
            <person name="Wiebenga A."/>
            <person name="Aguilar-Osorio G."/>
            <person name="Amillis S."/>
            <person name="Uchima C.A."/>
            <person name="Anderluh G."/>
            <person name="Asadollahi M."/>
            <person name="Askin M."/>
            <person name="Barry K."/>
            <person name="Battaglia E."/>
            <person name="Bayram O."/>
            <person name="Benocci T."/>
            <person name="Braus-Stromeyer S.A."/>
            <person name="Caldana C."/>
            <person name="Canovas D."/>
            <person name="Cerqueira G.C."/>
            <person name="Chen F."/>
            <person name="Chen W."/>
            <person name="Choi C."/>
            <person name="Clum A."/>
            <person name="Dos Santos R.A."/>
            <person name="Damasio A.R."/>
            <person name="Diallinas G."/>
            <person name="Emri T."/>
            <person name="Fekete E."/>
            <person name="Flipphi M."/>
            <person name="Freyberg S."/>
            <person name="Gallo A."/>
            <person name="Gournas C."/>
            <person name="Habgood R."/>
            <person name="Hainaut M."/>
            <person name="Harispe M.L."/>
            <person name="Henrissat B."/>
            <person name="Hilden K.S."/>
            <person name="Hope R."/>
            <person name="Hossain A."/>
            <person name="Karabika E."/>
            <person name="Karaffa L."/>
            <person name="Karanyi Z."/>
            <person name="Krasevec N."/>
            <person name="Kuo A."/>
            <person name="Kusch H."/>
            <person name="LaButti K."/>
            <person name="Lagendijk E.L."/>
            <person name="Lapidus A."/>
            <person name="Levasseur A."/>
            <person name="Lindquist E."/>
            <person name="Lipzen A."/>
            <person name="Logrieco A.F."/>
            <person name="MacCabe A."/>
            <person name="Maekelae M.R."/>
            <person name="Malavazi I."/>
            <person name="Melin P."/>
            <person name="Meyer V."/>
            <person name="Mielnichuk N."/>
            <person name="Miskei M."/>
            <person name="Molnar A.P."/>
            <person name="Mule G."/>
            <person name="Ngan C.Y."/>
            <person name="Orejas M."/>
            <person name="Orosz E."/>
            <person name="Ouedraogo J.P."/>
            <person name="Overkamp K.M."/>
            <person name="Park H.-S."/>
            <person name="Perrone G."/>
            <person name="Piumi F."/>
            <person name="Punt P.J."/>
            <person name="Ram A.F."/>
            <person name="Ramon A."/>
            <person name="Rauscher S."/>
            <person name="Record E."/>
            <person name="Riano-Pachon D.M."/>
            <person name="Robert V."/>
            <person name="Roehrig J."/>
            <person name="Ruller R."/>
            <person name="Salamov A."/>
            <person name="Salih N.S."/>
            <person name="Samson R.A."/>
            <person name="Sandor E."/>
            <person name="Sanguinetti M."/>
            <person name="Schuetze T."/>
            <person name="Sepcic K."/>
            <person name="Shelest E."/>
            <person name="Sherlock G."/>
            <person name="Sophianopoulou V."/>
            <person name="Squina F.M."/>
            <person name="Sun H."/>
            <person name="Susca A."/>
            <person name="Todd R.B."/>
            <person name="Tsang A."/>
            <person name="Unkles S.E."/>
            <person name="van de Wiele N."/>
            <person name="van Rossen-Uffink D."/>
            <person name="Oliveira J.V."/>
            <person name="Vesth T.C."/>
            <person name="Visser J."/>
            <person name="Yu J.-H."/>
            <person name="Zhou M."/>
            <person name="Andersen M.R."/>
            <person name="Archer D.B."/>
            <person name="Baker S.E."/>
            <person name="Benoit I."/>
            <person name="Brakhage A.A."/>
            <person name="Braus G.H."/>
            <person name="Fischer R."/>
            <person name="Frisvad J.C."/>
            <person name="Goldman G.H."/>
            <person name="Houbraken J."/>
            <person name="Oakley B."/>
            <person name="Pocsi I."/>
            <person name="Scazzocchio C."/>
            <person name="Seiboth B."/>
            <person name="vanKuyk P.A."/>
            <person name="Wortman J."/>
            <person name="Dyer P.S."/>
            <person name="Grigoriev I.V."/>
        </authorList>
    </citation>
    <scope>NUCLEOTIDE SEQUENCE [LARGE SCALE GENOMIC DNA]</scope>
    <source>
        <strain evidence="2">CBS 593.65</strain>
    </source>
</reference>
<dbReference type="EMBL" id="KV878585">
    <property type="protein sequence ID" value="OJJ59866.1"/>
    <property type="molecule type" value="Genomic_DNA"/>
</dbReference>
<dbReference type="InterPro" id="IPR015943">
    <property type="entry name" value="WD40/YVTN_repeat-like_dom_sf"/>
</dbReference>
<dbReference type="GeneID" id="63762892"/>
<keyword evidence="2" id="KW-1185">Reference proteome</keyword>
<dbReference type="RefSeq" id="XP_040703672.1">
    <property type="nucleotide sequence ID" value="XM_040846819.1"/>
</dbReference>
<proteinExistence type="predicted"/>
<dbReference type="VEuPathDB" id="FungiDB:ASPSYDRAFT_44263"/>
<evidence type="ECO:0000313" key="2">
    <source>
        <dbReference type="Proteomes" id="UP000184356"/>
    </source>
</evidence>
<accession>A0A1L9TKA8</accession>
<protein>
    <submittedName>
        <fullName evidence="1">Uncharacterized protein</fullName>
    </submittedName>
</protein>
<dbReference type="AlphaFoldDB" id="A0A1L9TKA8"/>
<evidence type="ECO:0000313" key="1">
    <source>
        <dbReference type="EMBL" id="OJJ59866.1"/>
    </source>
</evidence>
<gene>
    <name evidence="1" type="ORF">ASPSYDRAFT_44263</name>
</gene>
<dbReference type="Gene3D" id="2.130.10.10">
    <property type="entry name" value="YVTN repeat-like/Quinoprotein amine dehydrogenase"/>
    <property type="match status" value="1"/>
</dbReference>